<keyword evidence="1" id="KW-0808">Transferase</keyword>
<dbReference type="GO" id="GO:0005524">
    <property type="term" value="F:ATP binding"/>
    <property type="evidence" value="ECO:0007669"/>
    <property type="project" value="UniProtKB-KW"/>
</dbReference>
<keyword evidence="3" id="KW-0418">Kinase</keyword>
<evidence type="ECO:0000256" key="2">
    <source>
        <dbReference type="ARBA" id="ARBA00022741"/>
    </source>
</evidence>
<protein>
    <recommendedName>
        <fullName evidence="5">Serine-threonine/tyrosine-protein kinase catalytic domain-containing protein</fullName>
    </recommendedName>
</protein>
<name>A0AAN9QHN5_PHACN</name>
<proteinExistence type="predicted"/>
<dbReference type="Proteomes" id="UP001374584">
    <property type="component" value="Unassembled WGS sequence"/>
</dbReference>
<feature type="domain" description="Serine-threonine/tyrosine-protein kinase catalytic" evidence="5">
    <location>
        <begin position="52"/>
        <end position="163"/>
    </location>
</feature>
<evidence type="ECO:0000313" key="6">
    <source>
        <dbReference type="EMBL" id="KAK7335226.1"/>
    </source>
</evidence>
<dbReference type="Pfam" id="PF07714">
    <property type="entry name" value="PK_Tyr_Ser-Thr"/>
    <property type="match status" value="1"/>
</dbReference>
<sequence>MGVDFQTGLFSLRKIKAATKNFDISFKIGEGGFGPVYKMARTKRIWIEAELVDKAKDLCCGYMAPEYAMHGYLTDKADVYSFGIVALEIVSGKSNNMNCSKEGCFSLIDLVHLLKRQSDLMDLVDERLGKDFRKDEVVVMINVALLCTQVSPMRRPTMASVVCMLEGKTNVPEVVLDTSEVLDGKKLEMQQYYRMREKNITHETQEESISMGETSTFMSSINMDSSFQEKSH</sequence>
<dbReference type="AlphaFoldDB" id="A0AAN9QHN5"/>
<comment type="caution">
    <text evidence="6">The sequence shown here is derived from an EMBL/GenBank/DDBJ whole genome shotgun (WGS) entry which is preliminary data.</text>
</comment>
<keyword evidence="7" id="KW-1185">Reference proteome</keyword>
<evidence type="ECO:0000256" key="4">
    <source>
        <dbReference type="ARBA" id="ARBA00022840"/>
    </source>
</evidence>
<evidence type="ECO:0000256" key="3">
    <source>
        <dbReference type="ARBA" id="ARBA00022777"/>
    </source>
</evidence>
<evidence type="ECO:0000256" key="1">
    <source>
        <dbReference type="ARBA" id="ARBA00022679"/>
    </source>
</evidence>
<dbReference type="SUPFAM" id="SSF56112">
    <property type="entry name" value="Protein kinase-like (PK-like)"/>
    <property type="match status" value="1"/>
</dbReference>
<reference evidence="6 7" key="1">
    <citation type="submission" date="2024-01" db="EMBL/GenBank/DDBJ databases">
        <title>The genomes of 5 underutilized Papilionoideae crops provide insights into root nodulation and disease resistanc.</title>
        <authorList>
            <person name="Jiang F."/>
        </authorList>
    </citation>
    <scope>NUCLEOTIDE SEQUENCE [LARGE SCALE GENOMIC DNA]</scope>
    <source>
        <strain evidence="6">JINMINGXINNONG_FW02</strain>
        <tissue evidence="6">Leaves</tissue>
    </source>
</reference>
<dbReference type="InterPro" id="IPR052059">
    <property type="entry name" value="CR_Ser/Thr_kinase"/>
</dbReference>
<organism evidence="6 7">
    <name type="scientific">Phaseolus coccineus</name>
    <name type="common">Scarlet runner bean</name>
    <name type="synonym">Phaseolus multiflorus</name>
    <dbReference type="NCBI Taxonomy" id="3886"/>
    <lineage>
        <taxon>Eukaryota</taxon>
        <taxon>Viridiplantae</taxon>
        <taxon>Streptophyta</taxon>
        <taxon>Embryophyta</taxon>
        <taxon>Tracheophyta</taxon>
        <taxon>Spermatophyta</taxon>
        <taxon>Magnoliopsida</taxon>
        <taxon>eudicotyledons</taxon>
        <taxon>Gunneridae</taxon>
        <taxon>Pentapetalae</taxon>
        <taxon>rosids</taxon>
        <taxon>fabids</taxon>
        <taxon>Fabales</taxon>
        <taxon>Fabaceae</taxon>
        <taxon>Papilionoideae</taxon>
        <taxon>50 kb inversion clade</taxon>
        <taxon>NPAAA clade</taxon>
        <taxon>indigoferoid/millettioid clade</taxon>
        <taxon>Phaseoleae</taxon>
        <taxon>Phaseolus</taxon>
    </lineage>
</organism>
<dbReference type="InterPro" id="IPR011009">
    <property type="entry name" value="Kinase-like_dom_sf"/>
</dbReference>
<evidence type="ECO:0000313" key="7">
    <source>
        <dbReference type="Proteomes" id="UP001374584"/>
    </source>
</evidence>
<evidence type="ECO:0000259" key="5">
    <source>
        <dbReference type="Pfam" id="PF07714"/>
    </source>
</evidence>
<gene>
    <name evidence="6" type="ORF">VNO80_27003</name>
</gene>
<dbReference type="Gene3D" id="1.10.510.10">
    <property type="entry name" value="Transferase(Phosphotransferase) domain 1"/>
    <property type="match status" value="1"/>
</dbReference>
<dbReference type="EMBL" id="JAYMYR010000010">
    <property type="protein sequence ID" value="KAK7335226.1"/>
    <property type="molecule type" value="Genomic_DNA"/>
</dbReference>
<dbReference type="PANTHER" id="PTHR47973">
    <property type="entry name" value="CYSTEINE-RICH RECEPTOR-LIKE PROTEIN KINASE 3"/>
    <property type="match status" value="1"/>
</dbReference>
<dbReference type="InterPro" id="IPR001245">
    <property type="entry name" value="Ser-Thr/Tyr_kinase_cat_dom"/>
</dbReference>
<keyword evidence="2" id="KW-0547">Nucleotide-binding</keyword>
<accession>A0AAN9QHN5</accession>
<keyword evidence="4" id="KW-0067">ATP-binding</keyword>
<dbReference type="GO" id="GO:0004672">
    <property type="term" value="F:protein kinase activity"/>
    <property type="evidence" value="ECO:0007669"/>
    <property type="project" value="InterPro"/>
</dbReference>